<dbReference type="PRINTS" id="PR00764">
    <property type="entry name" value="COMPLEMENTC9"/>
</dbReference>
<proteinExistence type="inferred from homology"/>
<dbReference type="GO" id="GO:0031640">
    <property type="term" value="P:killing of cells of another organism"/>
    <property type="evidence" value="ECO:0007669"/>
    <property type="project" value="UniProtKB-KW"/>
</dbReference>
<evidence type="ECO:0000256" key="1">
    <source>
        <dbReference type="ARBA" id="ARBA00004175"/>
    </source>
</evidence>
<feature type="disulfide bond" evidence="16">
    <location>
        <begin position="116"/>
        <end position="131"/>
    </location>
</feature>
<dbReference type="GO" id="GO:0005576">
    <property type="term" value="C:extracellular region"/>
    <property type="evidence" value="ECO:0007669"/>
    <property type="project" value="UniProtKB-SubCell"/>
</dbReference>
<dbReference type="SUPFAM" id="SSF57424">
    <property type="entry name" value="LDL receptor-like module"/>
    <property type="match status" value="1"/>
</dbReference>
<dbReference type="InterPro" id="IPR036383">
    <property type="entry name" value="TSP1_rpt_sf"/>
</dbReference>
<evidence type="ECO:0000256" key="2">
    <source>
        <dbReference type="ARBA" id="ARBA00004613"/>
    </source>
</evidence>
<reference evidence="19" key="3">
    <citation type="journal article" date="2014" name="Nature">
        <title>Elephant shark genome provides unique insights into gnathostome evolution.</title>
        <authorList>
            <consortium name="International Elephant Shark Genome Sequencing Consortium"/>
            <person name="Venkatesh B."/>
            <person name="Lee A.P."/>
            <person name="Ravi V."/>
            <person name="Maurya A.K."/>
            <person name="Lian M.M."/>
            <person name="Swann J.B."/>
            <person name="Ohta Y."/>
            <person name="Flajnik M.F."/>
            <person name="Sutoh Y."/>
            <person name="Kasahara M."/>
            <person name="Hoon S."/>
            <person name="Gangu V."/>
            <person name="Roy S.W."/>
            <person name="Irimia M."/>
            <person name="Korzh V."/>
            <person name="Kondrychyn I."/>
            <person name="Lim Z.W."/>
            <person name="Tay B.H."/>
            <person name="Tohari S."/>
            <person name="Kong K.W."/>
            <person name="Ho S."/>
            <person name="Lorente-Galdos B."/>
            <person name="Quilez J."/>
            <person name="Marques-Bonet T."/>
            <person name="Raney B.J."/>
            <person name="Ingham P.W."/>
            <person name="Tay A."/>
            <person name="Hillier L.W."/>
            <person name="Minx P."/>
            <person name="Boehm T."/>
            <person name="Wilson R.K."/>
            <person name="Brenner S."/>
            <person name="Warren W.C."/>
        </authorList>
    </citation>
    <scope>NUCLEOTIDE SEQUENCE [LARGE SCALE GENOMIC DNA]</scope>
</reference>
<evidence type="ECO:0000256" key="4">
    <source>
        <dbReference type="ARBA" id="ARBA00022525"/>
    </source>
</evidence>
<keyword evidence="8" id="KW-0204">Cytolysis</keyword>
<dbReference type="InParanoid" id="A0A4W3GPN7"/>
<dbReference type="InterPro" id="IPR023415">
    <property type="entry name" value="LDLR_class-A_CS"/>
</dbReference>
<keyword evidence="13 16" id="KW-1015">Disulfide bond</keyword>
<reference evidence="18" key="4">
    <citation type="submission" date="2025-08" db="UniProtKB">
        <authorList>
            <consortium name="Ensembl"/>
        </authorList>
    </citation>
    <scope>IDENTIFICATION</scope>
</reference>
<evidence type="ECO:0000313" key="19">
    <source>
        <dbReference type="Proteomes" id="UP000314986"/>
    </source>
</evidence>
<evidence type="ECO:0000256" key="3">
    <source>
        <dbReference type="ARBA" id="ARBA00009214"/>
    </source>
</evidence>
<keyword evidence="7" id="KW-0399">Innate immunity</keyword>
<evidence type="ECO:0000256" key="13">
    <source>
        <dbReference type="ARBA" id="ARBA00023157"/>
    </source>
</evidence>
<dbReference type="InterPro" id="IPR036055">
    <property type="entry name" value="LDL_receptor-like_sf"/>
</dbReference>
<organism evidence="18 19">
    <name type="scientific">Callorhinchus milii</name>
    <name type="common">Ghost shark</name>
    <dbReference type="NCBI Taxonomy" id="7868"/>
    <lineage>
        <taxon>Eukaryota</taxon>
        <taxon>Metazoa</taxon>
        <taxon>Chordata</taxon>
        <taxon>Craniata</taxon>
        <taxon>Vertebrata</taxon>
        <taxon>Chondrichthyes</taxon>
        <taxon>Holocephali</taxon>
        <taxon>Chimaeriformes</taxon>
        <taxon>Callorhinchidae</taxon>
        <taxon>Callorhinchus</taxon>
    </lineage>
</organism>
<evidence type="ECO:0000313" key="18">
    <source>
        <dbReference type="Ensembl" id="ENSCMIP00000005968.1"/>
    </source>
</evidence>
<sequence length="455" mass="50058">MSVLGAIQKDRYFDRHNCGVFCSPTTMSRECNVNGCSSACQVGDWSSWSPCDPCVSKQFRSRDLLRPAEFGGRCEVTSLTDDRPCLADALCNIQQTDCVNKFLCDNGRCVAQKLVCNGEHDCGDGSDEDGCQPRRPACPRVVEPIPSVQLMGSGYSMVSGELRGEVLNNAYYGGQCDTRSQGLKLYRLPSNLLNVSFQVANMADDVEVKLYSDSAEYVNSDNNSENRGTSGSANYFFVQQWSHSDRSSHHSSFLQTSRTKVHPHRARAHPHRARAHPHRARAHPHRARAHTHTAHRARTHTHTHTQHTYSLSTAIATPVYRVQYPGRANHPSASLLSSVSNTGISLTASCRCSDCVTRYSPCPPSNASPSMVALSPSLSQSGTLGVWFDPQLSFLPHICAMTRSAFPTPATWPDSPTVSHRSPRDPHTHLHYSQTPLCKLPPCRPPTPPSADCRS</sequence>
<dbReference type="CDD" id="cd00112">
    <property type="entry name" value="LDLa"/>
    <property type="match status" value="1"/>
</dbReference>
<dbReference type="PROSITE" id="PS50068">
    <property type="entry name" value="LDLRA_2"/>
    <property type="match status" value="1"/>
</dbReference>
<dbReference type="SMART" id="SM00192">
    <property type="entry name" value="LDLa"/>
    <property type="match status" value="1"/>
</dbReference>
<dbReference type="PANTHER" id="PTHR45742">
    <property type="entry name" value="COMPLEMENT COMPONENT C6"/>
    <property type="match status" value="1"/>
</dbReference>
<dbReference type="GO" id="GO:0005579">
    <property type="term" value="C:membrane attack complex"/>
    <property type="evidence" value="ECO:0007669"/>
    <property type="project" value="UniProtKB-KW"/>
</dbReference>
<dbReference type="SUPFAM" id="SSF82895">
    <property type="entry name" value="TSP-1 type 1 repeat"/>
    <property type="match status" value="1"/>
</dbReference>
<reference evidence="18" key="5">
    <citation type="submission" date="2025-09" db="UniProtKB">
        <authorList>
            <consortium name="Ensembl"/>
        </authorList>
    </citation>
    <scope>IDENTIFICATION</scope>
</reference>
<accession>A0A4W3GPN7</accession>
<keyword evidence="10" id="KW-0180">Complement pathway</keyword>
<dbReference type="InterPro" id="IPR000884">
    <property type="entry name" value="TSP1_rpt"/>
</dbReference>
<keyword evidence="4" id="KW-0964">Secreted</keyword>
<dbReference type="Pfam" id="PF00057">
    <property type="entry name" value="Ldl_recept_a"/>
    <property type="match status" value="1"/>
</dbReference>
<feature type="region of interest" description="Disordered" evidence="17">
    <location>
        <begin position="410"/>
        <end position="433"/>
    </location>
</feature>
<evidence type="ECO:0000256" key="15">
    <source>
        <dbReference type="ARBA" id="ARBA00023298"/>
    </source>
</evidence>
<dbReference type="Gene3D" id="4.10.400.10">
    <property type="entry name" value="Low-density Lipoprotein Receptor"/>
    <property type="match status" value="1"/>
</dbReference>
<dbReference type="Gene3D" id="2.20.100.10">
    <property type="entry name" value="Thrombospondin type-1 (TSP1) repeat"/>
    <property type="match status" value="1"/>
</dbReference>
<comment type="caution">
    <text evidence="16">Lacks conserved residue(s) required for the propagation of feature annotation.</text>
</comment>
<dbReference type="GO" id="GO:0045087">
    <property type="term" value="P:innate immune response"/>
    <property type="evidence" value="ECO:0007669"/>
    <property type="project" value="UniProtKB-KW"/>
</dbReference>
<dbReference type="GeneTree" id="ENSGT00940000156814"/>
<dbReference type="PROSITE" id="PS50092">
    <property type="entry name" value="TSP1"/>
    <property type="match status" value="1"/>
</dbReference>
<keyword evidence="9" id="KW-0391">Immunity</keyword>
<keyword evidence="15" id="KW-1053">Target membrane</keyword>
<evidence type="ECO:0000256" key="11">
    <source>
        <dbReference type="ARBA" id="ARBA00023058"/>
    </source>
</evidence>
<feature type="disulfide bond" evidence="16">
    <location>
        <begin position="104"/>
        <end position="122"/>
    </location>
</feature>
<evidence type="ECO:0000256" key="7">
    <source>
        <dbReference type="ARBA" id="ARBA00022588"/>
    </source>
</evidence>
<reference evidence="19" key="2">
    <citation type="journal article" date="2007" name="PLoS Biol.">
        <title>Survey sequencing and comparative analysis of the elephant shark (Callorhinchus milii) genome.</title>
        <authorList>
            <person name="Venkatesh B."/>
            <person name="Kirkness E.F."/>
            <person name="Loh Y.H."/>
            <person name="Halpern A.L."/>
            <person name="Lee A.P."/>
            <person name="Johnson J."/>
            <person name="Dandona N."/>
            <person name="Viswanathan L.D."/>
            <person name="Tay A."/>
            <person name="Venter J.C."/>
            <person name="Strausberg R.L."/>
            <person name="Brenner S."/>
        </authorList>
    </citation>
    <scope>NUCLEOTIDE SEQUENCE [LARGE SCALE GENOMIC DNA]</scope>
</reference>
<dbReference type="AlphaFoldDB" id="A0A4W3GPN7"/>
<keyword evidence="12" id="KW-0472">Membrane</keyword>
<dbReference type="Proteomes" id="UP000314986">
    <property type="component" value="Unassembled WGS sequence"/>
</dbReference>
<keyword evidence="19" id="KW-1185">Reference proteome</keyword>
<name>A0A4W3GPN7_CALMI</name>
<keyword evidence="11" id="KW-0473">Membrane attack complex</keyword>
<evidence type="ECO:0000256" key="10">
    <source>
        <dbReference type="ARBA" id="ARBA00022875"/>
    </source>
</evidence>
<dbReference type="STRING" id="7868.ENSCMIP00000005968"/>
<dbReference type="Ensembl" id="ENSCMIT00000006168.1">
    <property type="protein sequence ID" value="ENSCMIP00000005968.1"/>
    <property type="gene ID" value="ENSCMIG00000003437.1"/>
</dbReference>
<dbReference type="PROSITE" id="PS01209">
    <property type="entry name" value="LDLRA_1"/>
    <property type="match status" value="1"/>
</dbReference>
<evidence type="ECO:0000256" key="16">
    <source>
        <dbReference type="PROSITE-ProRule" id="PRU00124"/>
    </source>
</evidence>
<comment type="similarity">
    <text evidence="3">Belongs to the complement C6/C7/C8/C9 family.</text>
</comment>
<dbReference type="PANTHER" id="PTHR45742:SF4">
    <property type="entry name" value="COMPLEMENT COMPONENT C6"/>
    <property type="match status" value="1"/>
</dbReference>
<dbReference type="InterPro" id="IPR001862">
    <property type="entry name" value="MAC_perforin"/>
</dbReference>
<evidence type="ECO:0000256" key="17">
    <source>
        <dbReference type="SAM" id="MobiDB-lite"/>
    </source>
</evidence>
<reference evidence="19" key="1">
    <citation type="journal article" date="2006" name="Science">
        <title>Ancient noncoding elements conserved in the human genome.</title>
        <authorList>
            <person name="Venkatesh B."/>
            <person name="Kirkness E.F."/>
            <person name="Loh Y.H."/>
            <person name="Halpern A.L."/>
            <person name="Lee A.P."/>
            <person name="Johnson J."/>
            <person name="Dandona N."/>
            <person name="Viswanathan L.D."/>
            <person name="Tay A."/>
            <person name="Venter J.C."/>
            <person name="Strausberg R.L."/>
            <person name="Brenner S."/>
        </authorList>
    </citation>
    <scope>NUCLEOTIDE SEQUENCE [LARGE SCALE GENOMIC DNA]</scope>
</reference>
<evidence type="ECO:0000256" key="14">
    <source>
        <dbReference type="ARBA" id="ARBA00023180"/>
    </source>
</evidence>
<dbReference type="GO" id="GO:0044218">
    <property type="term" value="C:other organism cell membrane"/>
    <property type="evidence" value="ECO:0007669"/>
    <property type="project" value="UniProtKB-KW"/>
</dbReference>
<evidence type="ECO:0000256" key="9">
    <source>
        <dbReference type="ARBA" id="ARBA00022859"/>
    </source>
</evidence>
<evidence type="ECO:0000256" key="8">
    <source>
        <dbReference type="ARBA" id="ARBA00022852"/>
    </source>
</evidence>
<evidence type="ECO:0000256" key="5">
    <source>
        <dbReference type="ARBA" id="ARBA00022536"/>
    </source>
</evidence>
<dbReference type="SMART" id="SM00209">
    <property type="entry name" value="TSP1"/>
    <property type="match status" value="1"/>
</dbReference>
<comment type="subcellular location">
    <subcellularLocation>
        <location evidence="2">Secreted</location>
    </subcellularLocation>
    <subcellularLocation>
        <location evidence="1">Target cell membrane</location>
    </subcellularLocation>
</comment>
<keyword evidence="14" id="KW-0325">Glycoprotein</keyword>
<dbReference type="InterPro" id="IPR002172">
    <property type="entry name" value="LDrepeatLR_classA_rpt"/>
</dbReference>
<dbReference type="GO" id="GO:0006958">
    <property type="term" value="P:complement activation, classical pathway"/>
    <property type="evidence" value="ECO:0007669"/>
    <property type="project" value="UniProtKB-KW"/>
</dbReference>
<evidence type="ECO:0000256" key="12">
    <source>
        <dbReference type="ARBA" id="ARBA00023136"/>
    </source>
</evidence>
<keyword evidence="5" id="KW-0245">EGF-like domain</keyword>
<protein>
    <submittedName>
        <fullName evidence="18">Uncharacterized protein</fullName>
    </submittedName>
</protein>
<dbReference type="FunFam" id="4.10.400.10:FF:000065">
    <property type="entry name" value="Transmembrane protease serine 7"/>
    <property type="match status" value="1"/>
</dbReference>
<keyword evidence="6" id="KW-1052">Target cell membrane</keyword>
<evidence type="ECO:0000256" key="6">
    <source>
        <dbReference type="ARBA" id="ARBA00022537"/>
    </source>
</evidence>